<dbReference type="InterPro" id="IPR050678">
    <property type="entry name" value="DNA_Partitioning_ATPase"/>
</dbReference>
<evidence type="ECO:0000259" key="1">
    <source>
        <dbReference type="Pfam" id="PF01656"/>
    </source>
</evidence>
<sequence length="361" mass="40918">MQHDSRNERFEDMKNEAFKYPANRFGGYLPDRIPEPSDTRFYNDAVIHGFNDFMTQCRHSSVIRIPAPPLKRIRDEPDSQRFADADIHVTDSVSEQENNSSTIKTNRTMSNETFVAFATQKGGIGKSTVTALAANYLHNVKGHNVAVIDCDTPQHSIHGLRERETGLIGGSLYFKALACDHFRKIRKNAYPVIASDALNALDDAERMLAEEEVKPDIVFFDMPGTLKSNGVVKTLSQMDYIFAPMSADRFVVESTLQFAVMFRDNLMTTGQAKTKGLYLFWTMVDGREKNGLYDLYEDVIAEMGLPVLSTRLPDSKKFRRDLSEERKSVFRSTIFPMDASLLKGSGIREFSEEISRIIRPQ</sequence>
<reference evidence="3" key="1">
    <citation type="submission" date="2011-12" db="EMBL/GenBank/DDBJ databases">
        <title>Complete sequence of Tannerella forsythia ATCC 43037.</title>
        <authorList>
            <person name="Dewhirst F."/>
            <person name="Tanner A."/>
            <person name="Izard J."/>
            <person name="Brinkac L."/>
            <person name="Durkin A.S."/>
            <person name="Hostetler J."/>
            <person name="Shetty J."/>
            <person name="Torralba M."/>
            <person name="Gill S."/>
            <person name="Nelson K."/>
        </authorList>
    </citation>
    <scope>NUCLEOTIDE SEQUENCE [LARGE SCALE GENOMIC DNA]</scope>
    <source>
        <strain evidence="3">ATCC 43037 / JCM 10827 / CCUG 33226 / KCTC 5666 / FDC 338</strain>
    </source>
</reference>
<evidence type="ECO:0000313" key="3">
    <source>
        <dbReference type="Proteomes" id="UP000005436"/>
    </source>
</evidence>
<gene>
    <name evidence="2" type="ordered locus">BFO_1246</name>
</gene>
<dbReference type="HOGENOM" id="CLU_068207_0_0_10"/>
<dbReference type="PATRIC" id="fig|203275.8.peg.1120"/>
<dbReference type="PANTHER" id="PTHR13696">
    <property type="entry name" value="P-LOOP CONTAINING NUCLEOSIDE TRIPHOSPHATE HYDROLASE"/>
    <property type="match status" value="1"/>
</dbReference>
<dbReference type="eggNOG" id="COG1192">
    <property type="taxonomic scope" value="Bacteria"/>
</dbReference>
<dbReference type="EMBL" id="CP003191">
    <property type="protein sequence ID" value="AEW22284.1"/>
    <property type="molecule type" value="Genomic_DNA"/>
</dbReference>
<dbReference type="KEGG" id="tfo:BFO_1246"/>
<proteinExistence type="predicted"/>
<dbReference type="AlphaFoldDB" id="G8UJ77"/>
<feature type="domain" description="CobQ/CobB/MinD/ParA nucleotide binding" evidence="1">
    <location>
        <begin position="115"/>
        <end position="325"/>
    </location>
</feature>
<name>G8UJ77_TANFA</name>
<dbReference type="PANTHER" id="PTHR13696:SF52">
    <property type="entry name" value="PARA FAMILY PROTEIN CT_582"/>
    <property type="match status" value="1"/>
</dbReference>
<dbReference type="Gene3D" id="3.40.50.300">
    <property type="entry name" value="P-loop containing nucleotide triphosphate hydrolases"/>
    <property type="match status" value="1"/>
</dbReference>
<dbReference type="Proteomes" id="UP000005436">
    <property type="component" value="Chromosome"/>
</dbReference>
<dbReference type="SUPFAM" id="SSF52540">
    <property type="entry name" value="P-loop containing nucleoside triphosphate hydrolases"/>
    <property type="match status" value="1"/>
</dbReference>
<organism evidence="2 3">
    <name type="scientific">Tannerella forsythia (strain ATCC 43037 / JCM 10827 / CCUG 21028 A / KCTC 5666 / FDC 338)</name>
    <name type="common">Bacteroides forsythus</name>
    <dbReference type="NCBI Taxonomy" id="203275"/>
    <lineage>
        <taxon>Bacteria</taxon>
        <taxon>Pseudomonadati</taxon>
        <taxon>Bacteroidota</taxon>
        <taxon>Bacteroidia</taxon>
        <taxon>Bacteroidales</taxon>
        <taxon>Tannerellaceae</taxon>
        <taxon>Tannerella</taxon>
    </lineage>
</organism>
<protein>
    <recommendedName>
        <fullName evidence="1">CobQ/CobB/MinD/ParA nucleotide binding domain-containing protein</fullName>
    </recommendedName>
</protein>
<evidence type="ECO:0000313" key="2">
    <source>
        <dbReference type="EMBL" id="AEW22284.1"/>
    </source>
</evidence>
<dbReference type="STRING" id="203275.BFO_1246"/>
<dbReference type="InterPro" id="IPR027417">
    <property type="entry name" value="P-loop_NTPase"/>
</dbReference>
<dbReference type="InterPro" id="IPR002586">
    <property type="entry name" value="CobQ/CobB/MinD/ParA_Nub-bd_dom"/>
</dbReference>
<dbReference type="Pfam" id="PF01656">
    <property type="entry name" value="CbiA"/>
    <property type="match status" value="1"/>
</dbReference>
<dbReference type="CDD" id="cd02042">
    <property type="entry name" value="ParAB_family"/>
    <property type="match status" value="1"/>
</dbReference>
<accession>G8UJ77</accession>
<keyword evidence="3" id="KW-1185">Reference proteome</keyword>